<sequence>MYMLMLKWNIKQWLDAQNPRHALDDEDVPTPLVPTVSLSYTSTDSIDTVVVVPQSIKVVLDNVSKSAVGSIKVEYPQLTTDDNQNEEYDEDEQLYSAVSKEANLKTYQSADIAVYRLEGQRALAVVVPHFTNPIVEKVVAHELGKLPVDSANWIILAPCVLNNGVSLSKLAAGSLFDNVPKVQPPHFITGIGAAVVSELATLNRLEKCNTLILNAEGHPGYEKVDADSIMDAAEVASEYFVKSKADYIKKLSQSVRKINSSATSGMYI</sequence>
<dbReference type="STRING" id="45354.A0A1L0DST6"/>
<proteinExistence type="predicted"/>
<name>A0A1L0DST6_9ASCO</name>
<dbReference type="InterPro" id="IPR018855">
    <property type="entry name" value="Psome_chaperone_1_fun"/>
</dbReference>
<keyword evidence="2" id="KW-1185">Reference proteome</keyword>
<dbReference type="GO" id="GO:0043248">
    <property type="term" value="P:proteasome assembly"/>
    <property type="evidence" value="ECO:0007669"/>
    <property type="project" value="InterPro"/>
</dbReference>
<dbReference type="AlphaFoldDB" id="A0A1L0DST6"/>
<evidence type="ECO:0000313" key="1">
    <source>
        <dbReference type="EMBL" id="SGZ55422.1"/>
    </source>
</evidence>
<gene>
    <name evidence="1" type="ORF">SAMEA4029010_CIC11G00000000767</name>
</gene>
<organism evidence="1 2">
    <name type="scientific">Sungouiella intermedia</name>
    <dbReference type="NCBI Taxonomy" id="45354"/>
    <lineage>
        <taxon>Eukaryota</taxon>
        <taxon>Fungi</taxon>
        <taxon>Dikarya</taxon>
        <taxon>Ascomycota</taxon>
        <taxon>Saccharomycotina</taxon>
        <taxon>Pichiomycetes</taxon>
        <taxon>Metschnikowiaceae</taxon>
        <taxon>Sungouiella</taxon>
    </lineage>
</organism>
<dbReference type="OrthoDB" id="3980818at2759"/>
<accession>A0A1L0DST6</accession>
<dbReference type="InterPro" id="IPR038605">
    <property type="entry name" value="Pba1_sf"/>
</dbReference>
<dbReference type="Pfam" id="PF10450">
    <property type="entry name" value="POC1"/>
    <property type="match status" value="1"/>
</dbReference>
<dbReference type="Proteomes" id="UP000182334">
    <property type="component" value="Chromosome V"/>
</dbReference>
<dbReference type="Gene3D" id="3.40.50.12120">
    <property type="entry name" value="POC1 chaperone"/>
    <property type="match status" value="1"/>
</dbReference>
<protein>
    <submittedName>
        <fullName evidence="1">CIC11C00000000767</fullName>
    </submittedName>
</protein>
<evidence type="ECO:0000313" key="2">
    <source>
        <dbReference type="Proteomes" id="UP000182334"/>
    </source>
</evidence>
<reference evidence="1 2" key="1">
    <citation type="submission" date="2016-10" db="EMBL/GenBank/DDBJ databases">
        <authorList>
            <person name="de Groot N.N."/>
        </authorList>
    </citation>
    <scope>NUCLEOTIDE SEQUENCE [LARGE SCALE GENOMIC DNA]</scope>
    <source>
        <strain evidence="1 2">CBS 141442</strain>
    </source>
</reference>
<dbReference type="EMBL" id="LT635760">
    <property type="protein sequence ID" value="SGZ55422.1"/>
    <property type="molecule type" value="Genomic_DNA"/>
</dbReference>